<feature type="domain" description="Sulfatase N-terminal" evidence="7">
    <location>
        <begin position="220"/>
        <end position="523"/>
    </location>
</feature>
<keyword evidence="5 6" id="KW-0472">Membrane</keyword>
<gene>
    <name evidence="8" type="ORF">K7432_011629</name>
</gene>
<comment type="subcellular location">
    <subcellularLocation>
        <location evidence="1">Cell membrane</location>
        <topology evidence="1">Multi-pass membrane protein</topology>
    </subcellularLocation>
</comment>
<protein>
    <recommendedName>
        <fullName evidence="7">Sulfatase N-terminal domain-containing protein</fullName>
    </recommendedName>
</protein>
<organism evidence="8 9">
    <name type="scientific">Basidiobolus ranarum</name>
    <dbReference type="NCBI Taxonomy" id="34480"/>
    <lineage>
        <taxon>Eukaryota</taxon>
        <taxon>Fungi</taxon>
        <taxon>Fungi incertae sedis</taxon>
        <taxon>Zoopagomycota</taxon>
        <taxon>Entomophthoromycotina</taxon>
        <taxon>Basidiobolomycetes</taxon>
        <taxon>Basidiobolales</taxon>
        <taxon>Basidiobolaceae</taxon>
        <taxon>Basidiobolus</taxon>
    </lineage>
</organism>
<evidence type="ECO:0000313" key="9">
    <source>
        <dbReference type="Proteomes" id="UP001479436"/>
    </source>
</evidence>
<evidence type="ECO:0000256" key="6">
    <source>
        <dbReference type="SAM" id="Phobius"/>
    </source>
</evidence>
<evidence type="ECO:0000256" key="4">
    <source>
        <dbReference type="ARBA" id="ARBA00022989"/>
    </source>
</evidence>
<reference evidence="8 9" key="1">
    <citation type="submission" date="2023-04" db="EMBL/GenBank/DDBJ databases">
        <title>Genome of Basidiobolus ranarum AG-B5.</title>
        <authorList>
            <person name="Stajich J.E."/>
            <person name="Carter-House D."/>
            <person name="Gryganskyi A."/>
        </authorList>
    </citation>
    <scope>NUCLEOTIDE SEQUENCE [LARGE SCALE GENOMIC DNA]</scope>
    <source>
        <strain evidence="8 9">AG-B5</strain>
    </source>
</reference>
<dbReference type="PANTHER" id="PTHR47371:SF3">
    <property type="entry name" value="PHOSPHOGLYCEROL TRANSFERASE I"/>
    <property type="match status" value="1"/>
</dbReference>
<keyword evidence="2" id="KW-1003">Cell membrane</keyword>
<feature type="transmembrane region" description="Helical" evidence="6">
    <location>
        <begin position="122"/>
        <end position="142"/>
    </location>
</feature>
<dbReference type="PANTHER" id="PTHR47371">
    <property type="entry name" value="LIPOTEICHOIC ACID SYNTHASE"/>
    <property type="match status" value="1"/>
</dbReference>
<dbReference type="SUPFAM" id="SSF53649">
    <property type="entry name" value="Alkaline phosphatase-like"/>
    <property type="match status" value="1"/>
</dbReference>
<dbReference type="InterPro" id="IPR000917">
    <property type="entry name" value="Sulfatase_N"/>
</dbReference>
<comment type="caution">
    <text evidence="8">The sequence shown here is derived from an EMBL/GenBank/DDBJ whole genome shotgun (WGS) entry which is preliminary data.</text>
</comment>
<keyword evidence="4 6" id="KW-1133">Transmembrane helix</keyword>
<dbReference type="EMBL" id="JASJQH010000920">
    <property type="protein sequence ID" value="KAK9762540.1"/>
    <property type="molecule type" value="Genomic_DNA"/>
</dbReference>
<evidence type="ECO:0000256" key="1">
    <source>
        <dbReference type="ARBA" id="ARBA00004651"/>
    </source>
</evidence>
<evidence type="ECO:0000259" key="7">
    <source>
        <dbReference type="Pfam" id="PF00884"/>
    </source>
</evidence>
<dbReference type="InterPro" id="IPR017850">
    <property type="entry name" value="Alkaline_phosphatase_core_sf"/>
</dbReference>
<dbReference type="Pfam" id="PF00884">
    <property type="entry name" value="Sulfatase"/>
    <property type="match status" value="1"/>
</dbReference>
<feature type="transmembrane region" description="Helical" evidence="6">
    <location>
        <begin position="39"/>
        <end position="58"/>
    </location>
</feature>
<evidence type="ECO:0000256" key="2">
    <source>
        <dbReference type="ARBA" id="ARBA00022475"/>
    </source>
</evidence>
<evidence type="ECO:0000313" key="8">
    <source>
        <dbReference type="EMBL" id="KAK9762540.1"/>
    </source>
</evidence>
<dbReference type="InterPro" id="IPR050448">
    <property type="entry name" value="OpgB/LTA_synthase_biosynth"/>
</dbReference>
<dbReference type="Gene3D" id="3.40.720.10">
    <property type="entry name" value="Alkaline Phosphatase, subunit A"/>
    <property type="match status" value="1"/>
</dbReference>
<evidence type="ECO:0000256" key="5">
    <source>
        <dbReference type="ARBA" id="ARBA00023136"/>
    </source>
</evidence>
<evidence type="ECO:0000256" key="3">
    <source>
        <dbReference type="ARBA" id="ARBA00022692"/>
    </source>
</evidence>
<name>A0ABR2WLX6_9FUNG</name>
<accession>A0ABR2WLX6</accession>
<keyword evidence="9" id="KW-1185">Reference proteome</keyword>
<proteinExistence type="predicted"/>
<keyword evidence="3 6" id="KW-0812">Transmembrane</keyword>
<sequence>MTITFYVESETLLNWYTMRDLIANVTVAQAGMAVHDLPLLALMLSGFLVLWLFFYFSLRYQLSRASSNQTYMPVHTRLEEIAAIEEAFLEETVYIEPKTSPPTGKFSWSRESLCMLATKRNAAYGLGVAFLITYMILCLTIRPSDPWSTFDSNFGAKALCIMLIYPNAPFSDYLHVTGFKYDASNDFMTKFSKIHVGRKSTMEEQNFDFLRRSQNSTIKNVVFLILETTRNDIIPFDYFSEFSERLEVKFKEEQRNQTRNATSAEGYQNGISPFFEDLMRRGGFYMPYTKSLSGYTLKSLTTTHCGMMPLRTPTATETTHPFYQTCLPELLSNHNYSSAYFQTSDGNFDSQRTLMNKFGFDLVLDKQLIDSGVLDQYKDIPRLADGKFEEINYFGYEDEIIIPKMVDWIGEQKDANKPFFLTQLNNVAHHPYGQPKRWNKTNYLQDADSSVNDHLNSIRYVDDFLKDFMTGFESAHPQTYNETLFMFIGDHGVSLREHHIMHAHQHPYEFAFNVPLMFYSPNDGIQDFLKQQFRKNLIEKNGPEAQQDGRLQTLYQRGATNLVLGNWTNLDILPTMLNLFKETADAEQGNFDYEGSSITGPNDPKRVTMSIASPGGFSTTLRYGNHKLLKFNDGTMVYYDLFSDPTELHPIQIEDLGPELHEWAVAADSVSEIWNTNINEAYHDDQ</sequence>
<dbReference type="Proteomes" id="UP001479436">
    <property type="component" value="Unassembled WGS sequence"/>
</dbReference>